<evidence type="ECO:0000313" key="1">
    <source>
        <dbReference type="EMBL" id="KAF6749260.1"/>
    </source>
</evidence>
<proteinExistence type="predicted"/>
<sequence length="551" mass="62226">MEIEALTATRDFHTRESARHSALLSPIKRTPNDILSSIFIALVAHPDNRNADMSNTHPAVVISHVCEHWRELALETSALWSTIKVTPPIFPQRFGYLEDSVVSTTEHGTRPMIDLLRRWERCVKWNLDTARVWISRSKDSNISVTFHVSDDVPEFSTLEGTARDLEGWERMTTLLAELSEVVCASHHRWVTADLHLVTSRSVTASPLKPFMDIKADEVPSLRRLKIAVVIVGDGLNSSPFGRDHQENILSGKALQDIHLSYSSIDFRQMHLRWGQLTQLRFDVGPQIVFKEKEAIQLLRMCQNLVKCDLGLYTDDTNAMPLDGGLVRLPRLESITVRGRAPQVEFASVLDTPRLRRLIIPGVPHLAGSSTEANSVVLAWIRDYGHQLTEVAFNIARFTQSAFSLCMSNLPNVTSLRLLAPSSNLLHPNLNDQTSLTRDFFERLAPHTESQKVAVAPAWCPRLEGIRLPEGQGFTEADLLEFVIAKRRTNALSRLRSVRAFFPTLQEVDIPERLREMGVDTDGLTVRVSYPARMPLRPWAKFVNIASEDEEY</sequence>
<dbReference type="AlphaFoldDB" id="A0A8H6HMP7"/>
<dbReference type="EMBL" id="JACGCI010000064">
    <property type="protein sequence ID" value="KAF6749260.1"/>
    <property type="molecule type" value="Genomic_DNA"/>
</dbReference>
<dbReference type="Gene3D" id="1.20.1280.50">
    <property type="match status" value="1"/>
</dbReference>
<gene>
    <name evidence="1" type="ORF">DFP72DRAFT_1173636</name>
</gene>
<accession>A0A8H6HMP7</accession>
<comment type="caution">
    <text evidence="1">The sequence shown here is derived from an EMBL/GenBank/DDBJ whole genome shotgun (WGS) entry which is preliminary data.</text>
</comment>
<evidence type="ECO:0008006" key="3">
    <source>
        <dbReference type="Google" id="ProtNLM"/>
    </source>
</evidence>
<dbReference type="Gene3D" id="3.80.10.10">
    <property type="entry name" value="Ribonuclease Inhibitor"/>
    <property type="match status" value="1"/>
</dbReference>
<keyword evidence="2" id="KW-1185">Reference proteome</keyword>
<dbReference type="Proteomes" id="UP000521943">
    <property type="component" value="Unassembled WGS sequence"/>
</dbReference>
<protein>
    <recommendedName>
        <fullName evidence="3">F-box domain-containing protein</fullName>
    </recommendedName>
</protein>
<reference evidence="1 2" key="1">
    <citation type="submission" date="2020-07" db="EMBL/GenBank/DDBJ databases">
        <title>Comparative genomics of pyrophilous fungi reveals a link between fire events and developmental genes.</title>
        <authorList>
            <consortium name="DOE Joint Genome Institute"/>
            <person name="Steindorff A.S."/>
            <person name="Carver A."/>
            <person name="Calhoun S."/>
            <person name="Stillman K."/>
            <person name="Liu H."/>
            <person name="Lipzen A."/>
            <person name="Pangilinan J."/>
            <person name="Labutti K."/>
            <person name="Bruns T.D."/>
            <person name="Grigoriev I.V."/>
        </authorList>
    </citation>
    <scope>NUCLEOTIDE SEQUENCE [LARGE SCALE GENOMIC DNA]</scope>
    <source>
        <strain evidence="1 2">CBS 144469</strain>
    </source>
</reference>
<dbReference type="InterPro" id="IPR032675">
    <property type="entry name" value="LRR_dom_sf"/>
</dbReference>
<evidence type="ECO:0000313" key="2">
    <source>
        <dbReference type="Proteomes" id="UP000521943"/>
    </source>
</evidence>
<organism evidence="1 2">
    <name type="scientific">Ephemerocybe angulata</name>
    <dbReference type="NCBI Taxonomy" id="980116"/>
    <lineage>
        <taxon>Eukaryota</taxon>
        <taxon>Fungi</taxon>
        <taxon>Dikarya</taxon>
        <taxon>Basidiomycota</taxon>
        <taxon>Agaricomycotina</taxon>
        <taxon>Agaricomycetes</taxon>
        <taxon>Agaricomycetidae</taxon>
        <taxon>Agaricales</taxon>
        <taxon>Agaricineae</taxon>
        <taxon>Psathyrellaceae</taxon>
        <taxon>Ephemerocybe</taxon>
    </lineage>
</organism>
<name>A0A8H6HMP7_9AGAR</name>
<dbReference type="OrthoDB" id="2838005at2759"/>